<dbReference type="AlphaFoldDB" id="A0A8H4PNM2"/>
<proteinExistence type="predicted"/>
<reference evidence="1 2" key="1">
    <citation type="journal article" date="2020" name="Genome Biol. Evol.">
        <title>A new high-quality draft genome assembly of the Chinese cordyceps Ophiocordyceps sinensis.</title>
        <authorList>
            <person name="Shu R."/>
            <person name="Zhang J."/>
            <person name="Meng Q."/>
            <person name="Zhang H."/>
            <person name="Zhou G."/>
            <person name="Li M."/>
            <person name="Wu P."/>
            <person name="Zhao Y."/>
            <person name="Chen C."/>
            <person name="Qin Q."/>
        </authorList>
    </citation>
    <scope>NUCLEOTIDE SEQUENCE [LARGE SCALE GENOMIC DNA]</scope>
    <source>
        <strain evidence="1 2">IOZ07</strain>
    </source>
</reference>
<sequence>MGSSSLLSSYSADLVALFFSQCKVARDFFVSPRGLPAHQSAPNPRTGLPRFAAVIEPLPGHGDADQRLELCVYRRTKAVFGWPRGLESHDKGPDERTRTLLRHRAWLRLAATMPEEAHRVAKSHAAWRASIEEQRLGTTPCPVV</sequence>
<evidence type="ECO:0000313" key="1">
    <source>
        <dbReference type="EMBL" id="KAF4507386.1"/>
    </source>
</evidence>
<accession>A0A8H4PNM2</accession>
<comment type="caution">
    <text evidence="1">The sequence shown here is derived from an EMBL/GenBank/DDBJ whole genome shotgun (WGS) entry which is preliminary data.</text>
</comment>
<dbReference type="EMBL" id="JAAVMX010000006">
    <property type="protein sequence ID" value="KAF4507386.1"/>
    <property type="molecule type" value="Genomic_DNA"/>
</dbReference>
<organism evidence="1 2">
    <name type="scientific">Ophiocordyceps sinensis</name>
    <dbReference type="NCBI Taxonomy" id="72228"/>
    <lineage>
        <taxon>Eukaryota</taxon>
        <taxon>Fungi</taxon>
        <taxon>Dikarya</taxon>
        <taxon>Ascomycota</taxon>
        <taxon>Pezizomycotina</taxon>
        <taxon>Sordariomycetes</taxon>
        <taxon>Hypocreomycetidae</taxon>
        <taxon>Hypocreales</taxon>
        <taxon>Ophiocordycipitaceae</taxon>
        <taxon>Ophiocordyceps</taxon>
    </lineage>
</organism>
<evidence type="ECO:0000313" key="2">
    <source>
        <dbReference type="Proteomes" id="UP000557566"/>
    </source>
</evidence>
<protein>
    <submittedName>
        <fullName evidence="1">Uncharacterized protein</fullName>
    </submittedName>
</protein>
<name>A0A8H4PNM2_9HYPO</name>
<gene>
    <name evidence="1" type="ORF">G6O67_006028</name>
</gene>
<dbReference type="Proteomes" id="UP000557566">
    <property type="component" value="Unassembled WGS sequence"/>
</dbReference>
<keyword evidence="2" id="KW-1185">Reference proteome</keyword>